<keyword evidence="3" id="KW-1185">Reference proteome</keyword>
<evidence type="ECO:0000259" key="1">
    <source>
        <dbReference type="SMART" id="SM00842"/>
    </source>
</evidence>
<protein>
    <submittedName>
        <fullName evidence="2">Type IV pilus assembly protein PilM</fullName>
    </submittedName>
</protein>
<dbReference type="RefSeq" id="WP_184997411.1">
    <property type="nucleotide sequence ID" value="NZ_BOMK01000044.1"/>
</dbReference>
<dbReference type="InterPro" id="IPR043129">
    <property type="entry name" value="ATPase_NBD"/>
</dbReference>
<gene>
    <name evidence="2" type="ORF">BJ971_006831</name>
</gene>
<dbReference type="InterPro" id="IPR050696">
    <property type="entry name" value="FtsA/MreB"/>
</dbReference>
<dbReference type="EMBL" id="JACHNH010000001">
    <property type="protein sequence ID" value="MBB4766275.1"/>
    <property type="molecule type" value="Genomic_DNA"/>
</dbReference>
<dbReference type="SMART" id="SM00842">
    <property type="entry name" value="FtsA"/>
    <property type="match status" value="1"/>
</dbReference>
<evidence type="ECO:0000313" key="3">
    <source>
        <dbReference type="Proteomes" id="UP000578112"/>
    </source>
</evidence>
<proteinExistence type="predicted"/>
<dbReference type="SUPFAM" id="SSF53067">
    <property type="entry name" value="Actin-like ATPase domain"/>
    <property type="match status" value="2"/>
</dbReference>
<dbReference type="NCBIfam" id="TIGR01175">
    <property type="entry name" value="pilM"/>
    <property type="match status" value="1"/>
</dbReference>
<dbReference type="Pfam" id="PF11104">
    <property type="entry name" value="PilM_2"/>
    <property type="match status" value="1"/>
</dbReference>
<comment type="caution">
    <text evidence="2">The sequence shown here is derived from an EMBL/GenBank/DDBJ whole genome shotgun (WGS) entry which is preliminary data.</text>
</comment>
<dbReference type="InterPro" id="IPR003494">
    <property type="entry name" value="SHS2_FtsA"/>
</dbReference>
<dbReference type="CDD" id="cd24049">
    <property type="entry name" value="ASKHA_NBD_PilM"/>
    <property type="match status" value="1"/>
</dbReference>
<dbReference type="InterPro" id="IPR005883">
    <property type="entry name" value="PilM"/>
</dbReference>
<name>A0A7W7I4H2_9ACTN</name>
<dbReference type="GO" id="GO:0051301">
    <property type="term" value="P:cell division"/>
    <property type="evidence" value="ECO:0007669"/>
    <property type="project" value="InterPro"/>
</dbReference>
<dbReference type="PIRSF" id="PIRSF019169">
    <property type="entry name" value="PilM"/>
    <property type="match status" value="1"/>
</dbReference>
<feature type="domain" description="SHS2" evidence="1">
    <location>
        <begin position="6"/>
        <end position="171"/>
    </location>
</feature>
<dbReference type="AlphaFoldDB" id="A0A7W7I4H2"/>
<dbReference type="Gene3D" id="3.30.1490.300">
    <property type="match status" value="1"/>
</dbReference>
<evidence type="ECO:0000313" key="2">
    <source>
        <dbReference type="EMBL" id="MBB4766275.1"/>
    </source>
</evidence>
<sequence>MAGVNPIGLDIGSSSIRAVEVRRAKDEHSLTNFGQVPLPHGTVQGGVLEDPIALTSALKQLWAACKFNTKRVRLGVTNPQLVVREVSVSNLPAKEMRKSLPFQVRDMLPLAVERSLLDFRPLEEPGDNPTVRGLLIAVPKDAVLELVQAVQKAGLHVVDVDLASFALLRAASRLDAQVEAIVDIGAEVTSVVVHTDGEPLIVRTVPRGGVEVTESIATRLGISAPEAEALKCRFGLHGDDRPDTAVAVADAIRPLINELRSSFTYLASGERQKQVTRISLCGGTALMPGLADHVQKQLGVQVMYADAAVRLRDTREARQRGFDSFVPSAAVSIGLTLGAAA</sequence>
<dbReference type="Proteomes" id="UP000578112">
    <property type="component" value="Unassembled WGS sequence"/>
</dbReference>
<dbReference type="PANTHER" id="PTHR32432:SF3">
    <property type="entry name" value="ETHANOLAMINE UTILIZATION PROTEIN EUTJ"/>
    <property type="match status" value="1"/>
</dbReference>
<accession>A0A7W7I4H2</accession>
<dbReference type="Gene3D" id="3.30.420.40">
    <property type="match status" value="2"/>
</dbReference>
<organism evidence="2 3">
    <name type="scientific">Actinoplanes digitatis</name>
    <dbReference type="NCBI Taxonomy" id="1868"/>
    <lineage>
        <taxon>Bacteria</taxon>
        <taxon>Bacillati</taxon>
        <taxon>Actinomycetota</taxon>
        <taxon>Actinomycetes</taxon>
        <taxon>Micromonosporales</taxon>
        <taxon>Micromonosporaceae</taxon>
        <taxon>Actinoplanes</taxon>
    </lineage>
</organism>
<reference evidence="2 3" key="1">
    <citation type="submission" date="2020-08" db="EMBL/GenBank/DDBJ databases">
        <title>Sequencing the genomes of 1000 actinobacteria strains.</title>
        <authorList>
            <person name="Klenk H.-P."/>
        </authorList>
    </citation>
    <scope>NUCLEOTIDE SEQUENCE [LARGE SCALE GENOMIC DNA]</scope>
    <source>
        <strain evidence="2 3">DSM 43149</strain>
    </source>
</reference>
<dbReference type="PANTHER" id="PTHR32432">
    <property type="entry name" value="CELL DIVISION PROTEIN FTSA-RELATED"/>
    <property type="match status" value="1"/>
</dbReference>